<organism evidence="8 9">
    <name type="scientific">Membranihabitans marinus</name>
    <dbReference type="NCBI Taxonomy" id="1227546"/>
    <lineage>
        <taxon>Bacteria</taxon>
        <taxon>Pseudomonadati</taxon>
        <taxon>Bacteroidota</taxon>
        <taxon>Saprospiria</taxon>
        <taxon>Saprospirales</taxon>
        <taxon>Saprospiraceae</taxon>
        <taxon>Membranihabitans</taxon>
    </lineage>
</organism>
<evidence type="ECO:0000256" key="5">
    <source>
        <dbReference type="SAM" id="MobiDB-lite"/>
    </source>
</evidence>
<evidence type="ECO:0000256" key="2">
    <source>
        <dbReference type="ARBA" id="ARBA00023136"/>
    </source>
</evidence>
<proteinExistence type="predicted"/>
<comment type="subcellular location">
    <subcellularLocation>
        <location evidence="1">Cell outer membrane</location>
    </subcellularLocation>
</comment>
<dbReference type="PROSITE" id="PS51123">
    <property type="entry name" value="OMPA_2"/>
    <property type="match status" value="1"/>
</dbReference>
<evidence type="ECO:0000259" key="7">
    <source>
        <dbReference type="PROSITE" id="PS51123"/>
    </source>
</evidence>
<sequence>MKNLLFAIILALISSSVNYSCNASKKLKGAVIGAVVGGATGAVITKNNKAAGIILGAGVGGVAGGLIGNYMDKQAREIADDLEGAHVERVGEGIVVIFDSGLLFDFDSYDLKPATQANLTELAESMKKYEETEIKILGHTDSKGSKSYNKNLSRQRADAVYNYLTTQGIGSARLDTQGYGETDPVASNATDEGRQQNRRVEIVIVANEELKEAAQDGKDLTFSLP</sequence>
<dbReference type="InterPro" id="IPR006665">
    <property type="entry name" value="OmpA-like"/>
</dbReference>
<evidence type="ECO:0000256" key="3">
    <source>
        <dbReference type="ARBA" id="ARBA00023237"/>
    </source>
</evidence>
<evidence type="ECO:0000313" key="8">
    <source>
        <dbReference type="EMBL" id="MBY5959615.1"/>
    </source>
</evidence>
<dbReference type="RefSeq" id="WP_222581151.1">
    <property type="nucleotide sequence ID" value="NZ_JAHVHU010000016.1"/>
</dbReference>
<dbReference type="InterPro" id="IPR039567">
    <property type="entry name" value="Gly-zipper"/>
</dbReference>
<feature type="chain" id="PRO_5036739939" evidence="6">
    <location>
        <begin position="20"/>
        <end position="225"/>
    </location>
</feature>
<dbReference type="InterPro" id="IPR006664">
    <property type="entry name" value="OMP_bac"/>
</dbReference>
<comment type="caution">
    <text evidence="8">The sequence shown here is derived from an EMBL/GenBank/DDBJ whole genome shotgun (WGS) entry which is preliminary data.</text>
</comment>
<dbReference type="AlphaFoldDB" id="A0A953HW70"/>
<dbReference type="PANTHER" id="PTHR30329">
    <property type="entry name" value="STATOR ELEMENT OF FLAGELLAR MOTOR COMPLEX"/>
    <property type="match status" value="1"/>
</dbReference>
<name>A0A953HW70_9BACT</name>
<evidence type="ECO:0000256" key="4">
    <source>
        <dbReference type="PROSITE-ProRule" id="PRU00473"/>
    </source>
</evidence>
<dbReference type="PRINTS" id="PR01021">
    <property type="entry name" value="OMPADOMAIN"/>
</dbReference>
<dbReference type="Pfam" id="PF13488">
    <property type="entry name" value="Gly-zipper_Omp"/>
    <property type="match status" value="1"/>
</dbReference>
<feature type="signal peptide" evidence="6">
    <location>
        <begin position="1"/>
        <end position="19"/>
    </location>
</feature>
<dbReference type="Gene3D" id="3.30.1330.60">
    <property type="entry name" value="OmpA-like domain"/>
    <property type="match status" value="1"/>
</dbReference>
<feature type="region of interest" description="Disordered" evidence="5">
    <location>
        <begin position="174"/>
        <end position="194"/>
    </location>
</feature>
<keyword evidence="2 4" id="KW-0472">Membrane</keyword>
<dbReference type="PRINTS" id="PR01023">
    <property type="entry name" value="NAFLGMOTY"/>
</dbReference>
<protein>
    <submittedName>
        <fullName evidence="8">OmpA family protein</fullName>
    </submittedName>
</protein>
<dbReference type="EMBL" id="JAHVHU010000016">
    <property type="protein sequence ID" value="MBY5959615.1"/>
    <property type="molecule type" value="Genomic_DNA"/>
</dbReference>
<evidence type="ECO:0000256" key="6">
    <source>
        <dbReference type="SAM" id="SignalP"/>
    </source>
</evidence>
<dbReference type="SUPFAM" id="SSF103088">
    <property type="entry name" value="OmpA-like"/>
    <property type="match status" value="1"/>
</dbReference>
<feature type="domain" description="OmpA-like" evidence="7">
    <location>
        <begin position="91"/>
        <end position="208"/>
    </location>
</feature>
<dbReference type="Proteomes" id="UP000753961">
    <property type="component" value="Unassembled WGS sequence"/>
</dbReference>
<dbReference type="PANTHER" id="PTHR30329:SF21">
    <property type="entry name" value="LIPOPROTEIN YIAD-RELATED"/>
    <property type="match status" value="1"/>
</dbReference>
<keyword evidence="3" id="KW-0998">Cell outer membrane</keyword>
<dbReference type="CDD" id="cd07185">
    <property type="entry name" value="OmpA_C-like"/>
    <property type="match status" value="1"/>
</dbReference>
<accession>A0A953HW70</accession>
<dbReference type="Pfam" id="PF00691">
    <property type="entry name" value="OmpA"/>
    <property type="match status" value="1"/>
</dbReference>
<dbReference type="GO" id="GO:0009279">
    <property type="term" value="C:cell outer membrane"/>
    <property type="evidence" value="ECO:0007669"/>
    <property type="project" value="UniProtKB-SubCell"/>
</dbReference>
<dbReference type="InterPro" id="IPR050330">
    <property type="entry name" value="Bact_OuterMem_StrucFunc"/>
</dbReference>
<keyword evidence="9" id="KW-1185">Reference proteome</keyword>
<reference evidence="8" key="1">
    <citation type="submission" date="2021-06" db="EMBL/GenBank/DDBJ databases">
        <title>44 bacteria genomes isolated from Dapeng, Shenzhen.</title>
        <authorList>
            <person name="Zheng W."/>
            <person name="Yu S."/>
            <person name="Huang Y."/>
        </authorList>
    </citation>
    <scope>NUCLEOTIDE SEQUENCE</scope>
    <source>
        <strain evidence="8">DP5N28-2</strain>
    </source>
</reference>
<keyword evidence="6" id="KW-0732">Signal</keyword>
<evidence type="ECO:0000313" key="9">
    <source>
        <dbReference type="Proteomes" id="UP000753961"/>
    </source>
</evidence>
<evidence type="ECO:0000256" key="1">
    <source>
        <dbReference type="ARBA" id="ARBA00004442"/>
    </source>
</evidence>
<gene>
    <name evidence="8" type="ORF">KUV50_15790</name>
</gene>
<dbReference type="InterPro" id="IPR036737">
    <property type="entry name" value="OmpA-like_sf"/>
</dbReference>